<keyword evidence="2" id="KW-1185">Reference proteome</keyword>
<protein>
    <submittedName>
        <fullName evidence="1">Uncharacterized protein</fullName>
    </submittedName>
</protein>
<name>A0A919ALT2_9ACTN</name>
<accession>A0A919ALT2</accession>
<dbReference type="Pfam" id="PF19690">
    <property type="entry name" value="DUF6191"/>
    <property type="match status" value="1"/>
</dbReference>
<dbReference type="InterPro" id="IPR045684">
    <property type="entry name" value="DUF6191"/>
</dbReference>
<proteinExistence type="predicted"/>
<gene>
    <name evidence="1" type="ORF">GCM10014715_82000</name>
</gene>
<sequence length="119" mass="12945">MQFIFFMTLPGLVVVLTLLAFVDQLLMRMGRAGVLPWRNNARQGQISATGFEQLHASLSPGKQHELKERQSALVLPDNEDDGAPPNGTTVDLAGGTAVVRLPLSDRQRGRSSSDDTRST</sequence>
<reference evidence="1" key="1">
    <citation type="journal article" date="2014" name="Int. J. Syst. Evol. Microbiol.">
        <title>Complete genome sequence of Corynebacterium casei LMG S-19264T (=DSM 44701T), isolated from a smear-ripened cheese.</title>
        <authorList>
            <consortium name="US DOE Joint Genome Institute (JGI-PGF)"/>
            <person name="Walter F."/>
            <person name="Albersmeier A."/>
            <person name="Kalinowski J."/>
            <person name="Ruckert C."/>
        </authorList>
    </citation>
    <scope>NUCLEOTIDE SEQUENCE</scope>
    <source>
        <strain evidence="1">JCM 3302</strain>
    </source>
</reference>
<dbReference type="RefSeq" id="WP_189907845.1">
    <property type="nucleotide sequence ID" value="NZ_BNBC01000067.1"/>
</dbReference>
<evidence type="ECO:0000313" key="2">
    <source>
        <dbReference type="Proteomes" id="UP000641386"/>
    </source>
</evidence>
<evidence type="ECO:0000313" key="1">
    <source>
        <dbReference type="EMBL" id="GHF14162.1"/>
    </source>
</evidence>
<reference evidence="1" key="2">
    <citation type="submission" date="2020-09" db="EMBL/GenBank/DDBJ databases">
        <authorList>
            <person name="Sun Q."/>
            <person name="Ohkuma M."/>
        </authorList>
    </citation>
    <scope>NUCLEOTIDE SEQUENCE</scope>
    <source>
        <strain evidence="1">JCM 3302</strain>
    </source>
</reference>
<dbReference type="Proteomes" id="UP000641386">
    <property type="component" value="Unassembled WGS sequence"/>
</dbReference>
<organism evidence="1 2">
    <name type="scientific">Streptomyces spiralis</name>
    <dbReference type="NCBI Taxonomy" id="66376"/>
    <lineage>
        <taxon>Bacteria</taxon>
        <taxon>Bacillati</taxon>
        <taxon>Actinomycetota</taxon>
        <taxon>Actinomycetes</taxon>
        <taxon>Kitasatosporales</taxon>
        <taxon>Streptomycetaceae</taxon>
        <taxon>Streptomyces</taxon>
    </lineage>
</organism>
<comment type="caution">
    <text evidence="1">The sequence shown here is derived from an EMBL/GenBank/DDBJ whole genome shotgun (WGS) entry which is preliminary data.</text>
</comment>
<dbReference type="AlphaFoldDB" id="A0A919ALT2"/>
<dbReference type="EMBL" id="BNBC01000067">
    <property type="protein sequence ID" value="GHF14162.1"/>
    <property type="molecule type" value="Genomic_DNA"/>
</dbReference>